<name>A0AAD6R5F4_9ROSI</name>
<keyword evidence="2" id="KW-1185">Reference proteome</keyword>
<protein>
    <submittedName>
        <fullName evidence="1">Uncharacterized protein</fullName>
    </submittedName>
</protein>
<dbReference type="AlphaFoldDB" id="A0AAD6R5F4"/>
<gene>
    <name evidence="1" type="ORF">NC653_008047</name>
</gene>
<reference evidence="1" key="1">
    <citation type="journal article" date="2023" name="Mol. Ecol. Resour.">
        <title>Chromosome-level genome assembly of a triploid poplar Populus alba 'Berolinensis'.</title>
        <authorList>
            <person name="Chen S."/>
            <person name="Yu Y."/>
            <person name="Wang X."/>
            <person name="Wang S."/>
            <person name="Zhang T."/>
            <person name="Zhou Y."/>
            <person name="He R."/>
            <person name="Meng N."/>
            <person name="Wang Y."/>
            <person name="Liu W."/>
            <person name="Liu Z."/>
            <person name="Liu J."/>
            <person name="Guo Q."/>
            <person name="Huang H."/>
            <person name="Sederoff R.R."/>
            <person name="Wang G."/>
            <person name="Qu G."/>
            <person name="Chen S."/>
        </authorList>
    </citation>
    <scope>NUCLEOTIDE SEQUENCE</scope>
    <source>
        <strain evidence="1">SC-2020</strain>
    </source>
</reference>
<evidence type="ECO:0000313" key="1">
    <source>
        <dbReference type="EMBL" id="KAJ7002719.1"/>
    </source>
</evidence>
<organism evidence="1 2">
    <name type="scientific">Populus alba x Populus x berolinensis</name>
    <dbReference type="NCBI Taxonomy" id="444605"/>
    <lineage>
        <taxon>Eukaryota</taxon>
        <taxon>Viridiplantae</taxon>
        <taxon>Streptophyta</taxon>
        <taxon>Embryophyta</taxon>
        <taxon>Tracheophyta</taxon>
        <taxon>Spermatophyta</taxon>
        <taxon>Magnoliopsida</taxon>
        <taxon>eudicotyledons</taxon>
        <taxon>Gunneridae</taxon>
        <taxon>Pentapetalae</taxon>
        <taxon>rosids</taxon>
        <taxon>fabids</taxon>
        <taxon>Malpighiales</taxon>
        <taxon>Salicaceae</taxon>
        <taxon>Saliceae</taxon>
        <taxon>Populus</taxon>
    </lineage>
</organism>
<dbReference type="Proteomes" id="UP001164929">
    <property type="component" value="Chromosome 3"/>
</dbReference>
<comment type="caution">
    <text evidence="1">The sequence shown here is derived from an EMBL/GenBank/DDBJ whole genome shotgun (WGS) entry which is preliminary data.</text>
</comment>
<proteinExistence type="predicted"/>
<evidence type="ECO:0000313" key="2">
    <source>
        <dbReference type="Proteomes" id="UP001164929"/>
    </source>
</evidence>
<dbReference type="EMBL" id="JAQIZT010000003">
    <property type="protein sequence ID" value="KAJ7002719.1"/>
    <property type="molecule type" value="Genomic_DNA"/>
</dbReference>
<accession>A0AAD6R5F4</accession>
<sequence length="76" mass="8580">MEVEDLDRLELPLMVTLVPHWLVINYIPDELRFPEIKDVLWTYSSADQSELMTSAQSATPGLIAALTDCERANGMD</sequence>